<feature type="non-terminal residue" evidence="3">
    <location>
        <position position="514"/>
    </location>
</feature>
<dbReference type="Proteomes" id="UP001153555">
    <property type="component" value="Unassembled WGS sequence"/>
</dbReference>
<proteinExistence type="predicted"/>
<dbReference type="PANTHER" id="PTHR15503">
    <property type="entry name" value="LDOC1 RELATED"/>
    <property type="match status" value="1"/>
</dbReference>
<dbReference type="CDD" id="cd00303">
    <property type="entry name" value="retropepsin_like"/>
    <property type="match status" value="1"/>
</dbReference>
<evidence type="ECO:0000313" key="4">
    <source>
        <dbReference type="Proteomes" id="UP001153555"/>
    </source>
</evidence>
<comment type="caution">
    <text evidence="3">The sequence shown here is derived from an EMBL/GenBank/DDBJ whole genome shotgun (WGS) entry which is preliminary data.</text>
</comment>
<gene>
    <name evidence="3" type="ORF">SHERM_06099</name>
</gene>
<dbReference type="EMBL" id="CACSLK010031421">
    <property type="protein sequence ID" value="CAA0839535.1"/>
    <property type="molecule type" value="Genomic_DNA"/>
</dbReference>
<dbReference type="OrthoDB" id="1934862at2759"/>
<reference evidence="3" key="1">
    <citation type="submission" date="2019-12" db="EMBL/GenBank/DDBJ databases">
        <authorList>
            <person name="Scholes J."/>
        </authorList>
    </citation>
    <scope>NUCLEOTIDE SEQUENCE</scope>
</reference>
<evidence type="ECO:0000256" key="1">
    <source>
        <dbReference type="SAM" id="MobiDB-lite"/>
    </source>
</evidence>
<dbReference type="InterPro" id="IPR032567">
    <property type="entry name" value="RTL1-rel"/>
</dbReference>
<dbReference type="Pfam" id="PF08284">
    <property type="entry name" value="RVP_2"/>
    <property type="match status" value="1"/>
</dbReference>
<evidence type="ECO:0000313" key="3">
    <source>
        <dbReference type="EMBL" id="CAA0839535.1"/>
    </source>
</evidence>
<feature type="non-terminal residue" evidence="3">
    <location>
        <position position="1"/>
    </location>
</feature>
<dbReference type="InterPro" id="IPR005162">
    <property type="entry name" value="Retrotrans_gag_dom"/>
</dbReference>
<feature type="compositionally biased region" description="Low complexity" evidence="1">
    <location>
        <begin position="57"/>
        <end position="69"/>
    </location>
</feature>
<keyword evidence="4" id="KW-1185">Reference proteome</keyword>
<name>A0A9N7NZN3_STRHE</name>
<feature type="compositionally biased region" description="Basic residues" evidence="1">
    <location>
        <begin position="79"/>
        <end position="102"/>
    </location>
</feature>
<feature type="region of interest" description="Disordered" evidence="1">
    <location>
        <begin position="46"/>
        <end position="106"/>
    </location>
</feature>
<organism evidence="3 4">
    <name type="scientific">Striga hermonthica</name>
    <name type="common">Purple witchweed</name>
    <name type="synonym">Buchnera hermonthica</name>
    <dbReference type="NCBI Taxonomy" id="68872"/>
    <lineage>
        <taxon>Eukaryota</taxon>
        <taxon>Viridiplantae</taxon>
        <taxon>Streptophyta</taxon>
        <taxon>Embryophyta</taxon>
        <taxon>Tracheophyta</taxon>
        <taxon>Spermatophyta</taxon>
        <taxon>Magnoliopsida</taxon>
        <taxon>eudicotyledons</taxon>
        <taxon>Gunneridae</taxon>
        <taxon>Pentapetalae</taxon>
        <taxon>asterids</taxon>
        <taxon>lamiids</taxon>
        <taxon>Lamiales</taxon>
        <taxon>Orobanchaceae</taxon>
        <taxon>Buchnereae</taxon>
        <taxon>Striga</taxon>
    </lineage>
</organism>
<dbReference type="Gene3D" id="2.40.70.10">
    <property type="entry name" value="Acid Proteases"/>
    <property type="match status" value="1"/>
</dbReference>
<protein>
    <recommendedName>
        <fullName evidence="2">Retrotransposon gag domain-containing protein</fullName>
    </recommendedName>
</protein>
<accession>A0A9N7NZN3</accession>
<dbReference type="PANTHER" id="PTHR15503:SF22">
    <property type="entry name" value="TRANSPOSON TY3-I GAG POLYPROTEIN"/>
    <property type="match status" value="1"/>
</dbReference>
<feature type="domain" description="Retrotransposon gag" evidence="2">
    <location>
        <begin position="146"/>
        <end position="238"/>
    </location>
</feature>
<evidence type="ECO:0000259" key="2">
    <source>
        <dbReference type="Pfam" id="PF03732"/>
    </source>
</evidence>
<dbReference type="AlphaFoldDB" id="A0A9N7NZN3"/>
<dbReference type="SUPFAM" id="SSF50630">
    <property type="entry name" value="Acid proteases"/>
    <property type="match status" value="1"/>
</dbReference>
<dbReference type="InterPro" id="IPR021109">
    <property type="entry name" value="Peptidase_aspartic_dom_sf"/>
</dbReference>
<sequence>RVMTNRERFNALEESVRSLGNGQHVVNENMAKLELMIHDLAGQLERVNHHTRRSRTSRSTLAGTGSSTSSRDDDDERSRKTRAMRTTRHHGDRRTHGHRHHREEHVRARPKITMPTFEGVDPDAWLSRAMQFFEINEVHKFERVQIAAYYLDGEANTWWQWVSHVYKNKGEQIRWRDFEKELIVRFGSSEYFDYDEALTRIRQTGSLRDYQKEFERIASRVRDWPEKALVGAFVGGLKAELAAEVRLDRPRSTRAAMEAARLHEDHIAAVRKVRPSEGHTEVRRASVAVDGTTPRVEVKPILGEGTRTTSNYRRLTDDEIQRRREKGLCFTCNEKFVPGHKCKGKQIFLLEIEEEREEEKPQEESWLHMVKCNKRGPRMIRFTSEIKDMLLEVLVDNGSSLNFIDEGIARKLKLVPTKVKKFGVKVANGHELQGSQLFKKVPIMAQDHELEIDLYALPLKATDIVLGVQWLETLGPITTDYKRGKMEFGRPGKRIKLRTEDQGDSPLKKMIVTW</sequence>
<dbReference type="Pfam" id="PF03732">
    <property type="entry name" value="Retrotrans_gag"/>
    <property type="match status" value="1"/>
</dbReference>